<comment type="caution">
    <text evidence="1">The sequence shown here is derived from an EMBL/GenBank/DDBJ whole genome shotgun (WGS) entry which is preliminary data.</text>
</comment>
<evidence type="ECO:0000313" key="1">
    <source>
        <dbReference type="EMBL" id="GBP52036.1"/>
    </source>
</evidence>
<dbReference type="OrthoDB" id="412981at2759"/>
<reference evidence="1 2" key="1">
    <citation type="journal article" date="2019" name="Commun. Biol.">
        <title>The bagworm genome reveals a unique fibroin gene that provides high tensile strength.</title>
        <authorList>
            <person name="Kono N."/>
            <person name="Nakamura H."/>
            <person name="Ohtoshi R."/>
            <person name="Tomita M."/>
            <person name="Numata K."/>
            <person name="Arakawa K."/>
        </authorList>
    </citation>
    <scope>NUCLEOTIDE SEQUENCE [LARGE SCALE GENOMIC DNA]</scope>
</reference>
<keyword evidence="2" id="KW-1185">Reference proteome</keyword>
<proteinExistence type="predicted"/>
<organism evidence="1 2">
    <name type="scientific">Eumeta variegata</name>
    <name type="common">Bagworm moth</name>
    <name type="synonym">Eumeta japonica</name>
    <dbReference type="NCBI Taxonomy" id="151549"/>
    <lineage>
        <taxon>Eukaryota</taxon>
        <taxon>Metazoa</taxon>
        <taxon>Ecdysozoa</taxon>
        <taxon>Arthropoda</taxon>
        <taxon>Hexapoda</taxon>
        <taxon>Insecta</taxon>
        <taxon>Pterygota</taxon>
        <taxon>Neoptera</taxon>
        <taxon>Endopterygota</taxon>
        <taxon>Lepidoptera</taxon>
        <taxon>Glossata</taxon>
        <taxon>Ditrysia</taxon>
        <taxon>Tineoidea</taxon>
        <taxon>Psychidae</taxon>
        <taxon>Oiketicinae</taxon>
        <taxon>Eumeta</taxon>
    </lineage>
</organism>
<evidence type="ECO:0000313" key="2">
    <source>
        <dbReference type="Proteomes" id="UP000299102"/>
    </source>
</evidence>
<dbReference type="AlphaFoldDB" id="A0A4C1WKQ7"/>
<dbReference type="EMBL" id="BGZK01000594">
    <property type="protein sequence ID" value="GBP52036.1"/>
    <property type="molecule type" value="Genomic_DNA"/>
</dbReference>
<protein>
    <submittedName>
        <fullName evidence="1">Uncharacterized protein</fullName>
    </submittedName>
</protein>
<accession>A0A4C1WKQ7</accession>
<gene>
    <name evidence="1" type="ORF">EVAR_97506_1</name>
</gene>
<dbReference type="Proteomes" id="UP000299102">
    <property type="component" value="Unassembled WGS sequence"/>
</dbReference>
<sequence length="101" mass="11860">MLCYRLPFPIHVEVLYDMDIEHLPILITLGATAYLTFACSQTHHTNWSAYQSTLKELHIGKFFSCSATTHLPTPNSRRWDLPPRLQRALQHKRNLQRMWAI</sequence>
<name>A0A4C1WKQ7_EUMVA</name>